<gene>
    <name evidence="1" type="ORF">P775_24005</name>
</gene>
<dbReference type="Proteomes" id="UP000231259">
    <property type="component" value="Unassembled WGS sequence"/>
</dbReference>
<dbReference type="EMBL" id="AWWI01000164">
    <property type="protein sequence ID" value="PIL17644.1"/>
    <property type="molecule type" value="Genomic_DNA"/>
</dbReference>
<evidence type="ECO:0000313" key="1">
    <source>
        <dbReference type="EMBL" id="PIL17644.1"/>
    </source>
</evidence>
<comment type="caution">
    <text evidence="1">The sequence shown here is derived from an EMBL/GenBank/DDBJ whole genome shotgun (WGS) entry which is preliminary data.</text>
</comment>
<dbReference type="RefSeq" id="WP_342749687.1">
    <property type="nucleotide sequence ID" value="NZ_AWWI01000164.1"/>
</dbReference>
<accession>A0A2G8R7Y8</accession>
<evidence type="ECO:0008006" key="3">
    <source>
        <dbReference type="Google" id="ProtNLM"/>
    </source>
</evidence>
<dbReference type="InterPro" id="IPR021736">
    <property type="entry name" value="DUF3305"/>
</dbReference>
<proteinExistence type="predicted"/>
<keyword evidence="2" id="KW-1185">Reference proteome</keyword>
<reference evidence="1 2" key="1">
    <citation type="submission" date="2013-09" db="EMBL/GenBank/DDBJ databases">
        <title>Genome sequencing of Phaeobacter antarcticus sp. nov. SM1211.</title>
        <authorList>
            <person name="Zhang X.-Y."/>
            <person name="Liu C."/>
            <person name="Chen X.-L."/>
            <person name="Xie B.-B."/>
            <person name="Qin Q.-L."/>
            <person name="Rong J.-C."/>
            <person name="Zhang Y.-Z."/>
        </authorList>
    </citation>
    <scope>NUCLEOTIDE SEQUENCE [LARGE SCALE GENOMIC DNA]</scope>
    <source>
        <strain evidence="1 2">SM1211</strain>
    </source>
</reference>
<dbReference type="AlphaFoldDB" id="A0A2G8R7Y8"/>
<protein>
    <recommendedName>
        <fullName evidence="3">Molybdopterin-guanine dinucleotide biosynthesis protein MobA</fullName>
    </recommendedName>
</protein>
<name>A0A2G8R7Y8_9RHOB</name>
<sequence length="190" mass="21367">MYLQDQKSISMPIGVVIQRRPGVTRWAKWVWTPVAVLPGAPAAEWKTLREVGQTVEYHAATVPLTLYRGEAEAYKVALSQAEPSVYVILRAAPHGATWPYHVHLVTASPHEAQLYAESGDEIVERVVMPEGLLSWVGAYTQAHYIEEAFVKRKRRPYKEEEKEDGIGDARISQASDVYRAPGSLRKKDEI</sequence>
<dbReference type="Pfam" id="PF11749">
    <property type="entry name" value="DUF3305"/>
    <property type="match status" value="1"/>
</dbReference>
<evidence type="ECO:0000313" key="2">
    <source>
        <dbReference type="Proteomes" id="UP000231259"/>
    </source>
</evidence>
<organism evidence="1 2">
    <name type="scientific">Puniceibacterium antarcticum</name>
    <dbReference type="NCBI Taxonomy" id="1206336"/>
    <lineage>
        <taxon>Bacteria</taxon>
        <taxon>Pseudomonadati</taxon>
        <taxon>Pseudomonadota</taxon>
        <taxon>Alphaproteobacteria</taxon>
        <taxon>Rhodobacterales</taxon>
        <taxon>Paracoccaceae</taxon>
        <taxon>Puniceibacterium</taxon>
    </lineage>
</organism>